<dbReference type="InterPro" id="IPR004593">
    <property type="entry name" value="SbcD"/>
</dbReference>
<accession>A0A2D0N7C4</accession>
<keyword evidence="7" id="KW-0235">DNA replication</keyword>
<gene>
    <name evidence="7" type="primary">sbcD</name>
    <name evidence="10" type="ORF">CRP01_20650</name>
</gene>
<dbReference type="InterPro" id="IPR026843">
    <property type="entry name" value="SbcD_C"/>
</dbReference>
<evidence type="ECO:0000313" key="11">
    <source>
        <dbReference type="Proteomes" id="UP000223913"/>
    </source>
</evidence>
<evidence type="ECO:0000256" key="3">
    <source>
        <dbReference type="ARBA" id="ARBA00013365"/>
    </source>
</evidence>
<reference evidence="10 11" key="1">
    <citation type="submission" date="2017-10" db="EMBL/GenBank/DDBJ databases">
        <title>The draft genome sequence of Lewinella nigricans NBRC 102662.</title>
        <authorList>
            <person name="Wang K."/>
        </authorList>
    </citation>
    <scope>NUCLEOTIDE SEQUENCE [LARGE SCALE GENOMIC DNA]</scope>
    <source>
        <strain evidence="10 11">NBRC 102662</strain>
    </source>
</reference>
<dbReference type="GO" id="GO:0006260">
    <property type="term" value="P:DNA replication"/>
    <property type="evidence" value="ECO:0007669"/>
    <property type="project" value="UniProtKB-KW"/>
</dbReference>
<protein>
    <recommendedName>
        <fullName evidence="3 7">Nuclease SbcCD subunit D</fullName>
    </recommendedName>
</protein>
<dbReference type="InterPro" id="IPR041796">
    <property type="entry name" value="Mre11_N"/>
</dbReference>
<dbReference type="InterPro" id="IPR029052">
    <property type="entry name" value="Metallo-depent_PP-like"/>
</dbReference>
<dbReference type="NCBIfam" id="TIGR00619">
    <property type="entry name" value="sbcd"/>
    <property type="match status" value="1"/>
</dbReference>
<dbReference type="GO" id="GO:0008408">
    <property type="term" value="F:3'-5' exonuclease activity"/>
    <property type="evidence" value="ECO:0007669"/>
    <property type="project" value="InterPro"/>
</dbReference>
<dbReference type="PANTHER" id="PTHR30337:SF0">
    <property type="entry name" value="NUCLEASE SBCCD SUBUNIT D"/>
    <property type="match status" value="1"/>
</dbReference>
<comment type="caution">
    <text evidence="10">The sequence shown here is derived from an EMBL/GenBank/DDBJ whole genome shotgun (WGS) entry which is preliminary data.</text>
</comment>
<comment type="similarity">
    <text evidence="1 7">Belongs to the SbcD family.</text>
</comment>
<dbReference type="PANTHER" id="PTHR30337">
    <property type="entry name" value="COMPONENT OF ATP-DEPENDENT DSDNA EXONUCLEASE"/>
    <property type="match status" value="1"/>
</dbReference>
<keyword evidence="6 7" id="KW-0269">Exonuclease</keyword>
<keyword evidence="4 7" id="KW-0540">Nuclease</keyword>
<dbReference type="GO" id="GO:0006310">
    <property type="term" value="P:DNA recombination"/>
    <property type="evidence" value="ECO:0007669"/>
    <property type="project" value="UniProtKB-KW"/>
</dbReference>
<keyword evidence="7" id="KW-0233">DNA recombination</keyword>
<feature type="domain" description="Nuclease SbcCD subunit D C-terminal" evidence="9">
    <location>
        <begin position="280"/>
        <end position="375"/>
    </location>
</feature>
<evidence type="ECO:0000256" key="5">
    <source>
        <dbReference type="ARBA" id="ARBA00022801"/>
    </source>
</evidence>
<comment type="subunit">
    <text evidence="2 7">Heterodimer of SbcC and SbcD.</text>
</comment>
<evidence type="ECO:0000256" key="7">
    <source>
        <dbReference type="RuleBase" id="RU363069"/>
    </source>
</evidence>
<name>A0A2D0N7C4_FLAN2</name>
<proteinExistence type="inferred from homology"/>
<evidence type="ECO:0000259" key="8">
    <source>
        <dbReference type="Pfam" id="PF00149"/>
    </source>
</evidence>
<dbReference type="InterPro" id="IPR004843">
    <property type="entry name" value="Calcineurin-like_PHP"/>
</dbReference>
<evidence type="ECO:0000256" key="1">
    <source>
        <dbReference type="ARBA" id="ARBA00010555"/>
    </source>
</evidence>
<dbReference type="Proteomes" id="UP000223913">
    <property type="component" value="Unassembled WGS sequence"/>
</dbReference>
<feature type="domain" description="Calcineurin-like phosphoesterase" evidence="8">
    <location>
        <begin position="1"/>
        <end position="231"/>
    </location>
</feature>
<dbReference type="SUPFAM" id="SSF56300">
    <property type="entry name" value="Metallo-dependent phosphatases"/>
    <property type="match status" value="1"/>
</dbReference>
<dbReference type="AlphaFoldDB" id="A0A2D0N7C4"/>
<dbReference type="Pfam" id="PF00149">
    <property type="entry name" value="Metallophos"/>
    <property type="match status" value="1"/>
</dbReference>
<evidence type="ECO:0000256" key="4">
    <source>
        <dbReference type="ARBA" id="ARBA00022722"/>
    </source>
</evidence>
<dbReference type="RefSeq" id="WP_099151995.1">
    <property type="nucleotide sequence ID" value="NZ_PDUD01000025.1"/>
</dbReference>
<evidence type="ECO:0000259" key="9">
    <source>
        <dbReference type="Pfam" id="PF12320"/>
    </source>
</evidence>
<evidence type="ECO:0000256" key="2">
    <source>
        <dbReference type="ARBA" id="ARBA00011322"/>
    </source>
</evidence>
<evidence type="ECO:0000313" key="10">
    <source>
        <dbReference type="EMBL" id="PHN04422.1"/>
    </source>
</evidence>
<comment type="function">
    <text evidence="7">SbcCD cleaves DNA hairpin structures. These structures can inhibit DNA replication and are intermediates in certain DNA recombination reactions. The complex acts as a 3'-&gt;5' double strand exonuclease that can open hairpins. It also has a 5' single-strand endonuclease activity.</text>
</comment>
<dbReference type="Gene3D" id="3.30.160.720">
    <property type="match status" value="1"/>
</dbReference>
<organism evidence="10 11">
    <name type="scientific">Flavilitoribacter nigricans (strain ATCC 23147 / DSM 23189 / NBRC 102662 / NCIMB 1420 / SS-2)</name>
    <name type="common">Lewinella nigricans</name>
    <dbReference type="NCBI Taxonomy" id="1122177"/>
    <lineage>
        <taxon>Bacteria</taxon>
        <taxon>Pseudomonadati</taxon>
        <taxon>Bacteroidota</taxon>
        <taxon>Saprospiria</taxon>
        <taxon>Saprospirales</taxon>
        <taxon>Lewinellaceae</taxon>
        <taxon>Flavilitoribacter</taxon>
    </lineage>
</organism>
<keyword evidence="5 7" id="KW-0378">Hydrolase</keyword>
<dbReference type="EMBL" id="PDUD01000025">
    <property type="protein sequence ID" value="PHN04422.1"/>
    <property type="molecule type" value="Genomic_DNA"/>
</dbReference>
<sequence length="402" mass="46178">MKILHTSDWHLGQRLLFNEREQEHQRALDWLAETIRSEEVDALIVAGDIFDINNPPNYARTMYYRFLTSLLGTNCRHIVITGGNHDSPSMLNAPRELLRLLNIYVVGAASEAIADEIIELKDAEGNPELVVAAVPFLRDRDLRFSQAGEGSYERLQKVRQGMAEHYRQIGELMEPYREAKIPLIATGHLYANGAKASDKQDNIYAGDVENIDAEQFPAIFHYIALGHIHRPQTVGGQEHIRYSGSLLPLSFSETKDDKSVYLLHFQRDQLLQIETLAVPVFRRLKSITGDLQAVKESLRRFDQKGGRDLTPWVEVVVETDRLIPRLDLQLRDFTRDMNLQLLKIRIERRGELLRKSSAEAVNLNDLEDVESVFRKKCMRFGSPPEQMEELLKSFKELRESMD</sequence>
<dbReference type="InterPro" id="IPR050535">
    <property type="entry name" value="DNA_Repair-Maintenance_Comp"/>
</dbReference>
<dbReference type="OrthoDB" id="9773856at2"/>
<evidence type="ECO:0000256" key="6">
    <source>
        <dbReference type="ARBA" id="ARBA00022839"/>
    </source>
</evidence>
<dbReference type="Pfam" id="PF12320">
    <property type="entry name" value="SbcD_C"/>
    <property type="match status" value="1"/>
</dbReference>
<keyword evidence="11" id="KW-1185">Reference proteome</keyword>
<dbReference type="GO" id="GO:0004519">
    <property type="term" value="F:endonuclease activity"/>
    <property type="evidence" value="ECO:0007669"/>
    <property type="project" value="UniProtKB-KW"/>
</dbReference>
<dbReference type="Gene3D" id="3.60.21.10">
    <property type="match status" value="1"/>
</dbReference>
<dbReference type="CDD" id="cd00840">
    <property type="entry name" value="MPP_Mre11_N"/>
    <property type="match status" value="1"/>
</dbReference>
<keyword evidence="7" id="KW-0255">Endonuclease</keyword>